<dbReference type="Proteomes" id="UP000008871">
    <property type="component" value="Chromosome"/>
</dbReference>
<evidence type="ECO:0000313" key="2">
    <source>
        <dbReference type="Proteomes" id="UP000008871"/>
    </source>
</evidence>
<dbReference type="AlphaFoldDB" id="Q0VPH3"/>
<organism evidence="1 2">
    <name type="scientific">Alcanivorax borkumensis (strain ATCC 700651 / DSM 11573 / NCIMB 13689 / SK2)</name>
    <dbReference type="NCBI Taxonomy" id="393595"/>
    <lineage>
        <taxon>Bacteria</taxon>
        <taxon>Pseudomonadati</taxon>
        <taxon>Pseudomonadota</taxon>
        <taxon>Gammaproteobacteria</taxon>
        <taxon>Oceanospirillales</taxon>
        <taxon>Alcanivoracaceae</taxon>
        <taxon>Alcanivorax</taxon>
    </lineage>
</organism>
<dbReference type="eggNOG" id="ENOG5032ZG7">
    <property type="taxonomic scope" value="Bacteria"/>
</dbReference>
<evidence type="ECO:0000313" key="1">
    <source>
        <dbReference type="EMBL" id="CAL16925.1"/>
    </source>
</evidence>
<dbReference type="HOGENOM" id="CLU_1287977_0_0_6"/>
<dbReference type="KEGG" id="abo:ABO_1477"/>
<reference evidence="1 2" key="1">
    <citation type="journal article" date="2006" name="Nat. Biotechnol.">
        <title>Genome sequence of the ubiquitous hydrocarbon-degrading marine bacterium Alcanivorax borkumensis.</title>
        <authorList>
            <person name="Schneiker S."/>
            <person name="Martins dos Santos V.A.P."/>
            <person name="Bartels D."/>
            <person name="Bekel T."/>
            <person name="Brecht M."/>
            <person name="Buhrmester J."/>
            <person name="Chernikova T.N."/>
            <person name="Denaro R."/>
            <person name="Ferrer M."/>
            <person name="Gertler C."/>
            <person name="Goesmann A."/>
            <person name="Golyshina O.V."/>
            <person name="Kaminski F."/>
            <person name="Khachane A.N."/>
            <person name="Lang S."/>
            <person name="Linke B."/>
            <person name="McHardy A.C."/>
            <person name="Meyer F."/>
            <person name="Nechitaylo T."/>
            <person name="Puehler A."/>
            <person name="Regenhardt D."/>
            <person name="Rupp O."/>
            <person name="Sabirova J.S."/>
            <person name="Selbitschka W."/>
            <person name="Yakimov M.M."/>
            <person name="Timmis K.N."/>
            <person name="Vorhoelter F.-J."/>
            <person name="Weidner S."/>
            <person name="Kaiser O."/>
            <person name="Golyshin P.N."/>
        </authorList>
    </citation>
    <scope>NUCLEOTIDE SEQUENCE [LARGE SCALE GENOMIC DNA]</scope>
    <source>
        <strain evidence="2">ATCC 700651 / DSM 11573 / NCIMB 13689 / SK2</strain>
    </source>
</reference>
<sequence>MNFVPIEQSVQRRRRAVITGLTPYMNEPVLREAISHWQQHYSQRPSFSLQGFVSDLCRLFDLNERRHHIHMSLVQAMTLSDSELAADPLAISDKNLTDTHPYTYAFQLLLQALWLRLGKPTARQLKVDQGTQLRQASVSTETRLTMEYWLQAPDKPLSPLPLPSLRDQLNRTYVLLCQRLGPVEADRQLKGAYQTTLLQLDNPEGLQALM</sequence>
<dbReference type="EMBL" id="AM286690">
    <property type="protein sequence ID" value="CAL16925.1"/>
    <property type="molecule type" value="Genomic_DNA"/>
</dbReference>
<protein>
    <submittedName>
        <fullName evidence="1">Uncharacterized protein</fullName>
    </submittedName>
</protein>
<dbReference type="STRING" id="393595.ABO_1477"/>
<name>Q0VPH3_ALCBS</name>
<keyword evidence="2" id="KW-1185">Reference proteome</keyword>
<gene>
    <name evidence="1" type="ordered locus">ABO_1477</name>
</gene>
<proteinExistence type="predicted"/>
<dbReference type="RefSeq" id="WP_011588758.1">
    <property type="nucleotide sequence ID" value="NC_008260.1"/>
</dbReference>
<accession>Q0VPH3</accession>